<feature type="region of interest" description="Disordered" evidence="1">
    <location>
        <begin position="63"/>
        <end position="143"/>
    </location>
</feature>
<feature type="compositionally biased region" description="Basic residues" evidence="1">
    <location>
        <begin position="81"/>
        <end position="109"/>
    </location>
</feature>
<feature type="non-terminal residue" evidence="2">
    <location>
        <position position="1"/>
    </location>
</feature>
<evidence type="ECO:0000256" key="1">
    <source>
        <dbReference type="SAM" id="MobiDB-lite"/>
    </source>
</evidence>
<feature type="non-terminal residue" evidence="2">
    <location>
        <position position="175"/>
    </location>
</feature>
<dbReference type="Proteomes" id="UP001212841">
    <property type="component" value="Unassembled WGS sequence"/>
</dbReference>
<gene>
    <name evidence="2" type="ORF">HK097_006744</name>
</gene>
<dbReference type="AlphaFoldDB" id="A0AAD5RZ49"/>
<dbReference type="EMBL" id="JADGJD010003171">
    <property type="protein sequence ID" value="KAJ3025159.1"/>
    <property type="molecule type" value="Genomic_DNA"/>
</dbReference>
<keyword evidence="3" id="KW-1185">Reference proteome</keyword>
<proteinExistence type="predicted"/>
<accession>A0AAD5RZ49</accession>
<feature type="compositionally biased region" description="Polar residues" evidence="1">
    <location>
        <begin position="10"/>
        <end position="34"/>
    </location>
</feature>
<evidence type="ECO:0000313" key="2">
    <source>
        <dbReference type="EMBL" id="KAJ3025159.1"/>
    </source>
</evidence>
<feature type="region of interest" description="Disordered" evidence="1">
    <location>
        <begin position="1"/>
        <end position="37"/>
    </location>
</feature>
<comment type="caution">
    <text evidence="2">The sequence shown here is derived from an EMBL/GenBank/DDBJ whole genome shotgun (WGS) entry which is preliminary data.</text>
</comment>
<sequence length="175" mass="20321">RRGERHTVSDHPSTNELREFQNPTSHHNPSQNLPGRSRKSVLLHPTLRPITQNPFQILRPFLHPLRRKPPPNRIHPLPNRPHLHPRHPPLQRRPRQIRQTPKNHPRIRRPQPNAIQLRPRKRRDPPLGKHPPHPHPFLPRRDRTCEQGCARSGGVREGTSSCRGCFQGFGVCPGT</sequence>
<organism evidence="2 3">
    <name type="scientific">Rhizophlyctis rosea</name>
    <dbReference type="NCBI Taxonomy" id="64517"/>
    <lineage>
        <taxon>Eukaryota</taxon>
        <taxon>Fungi</taxon>
        <taxon>Fungi incertae sedis</taxon>
        <taxon>Chytridiomycota</taxon>
        <taxon>Chytridiomycota incertae sedis</taxon>
        <taxon>Chytridiomycetes</taxon>
        <taxon>Rhizophlyctidales</taxon>
        <taxon>Rhizophlyctidaceae</taxon>
        <taxon>Rhizophlyctis</taxon>
    </lineage>
</organism>
<protein>
    <submittedName>
        <fullName evidence="2">Uncharacterized protein</fullName>
    </submittedName>
</protein>
<evidence type="ECO:0000313" key="3">
    <source>
        <dbReference type="Proteomes" id="UP001212841"/>
    </source>
</evidence>
<name>A0AAD5RZ49_9FUNG</name>
<reference evidence="2" key="1">
    <citation type="submission" date="2020-05" db="EMBL/GenBank/DDBJ databases">
        <title>Phylogenomic resolution of chytrid fungi.</title>
        <authorList>
            <person name="Stajich J.E."/>
            <person name="Amses K."/>
            <person name="Simmons R."/>
            <person name="Seto K."/>
            <person name="Myers J."/>
            <person name="Bonds A."/>
            <person name="Quandt C.A."/>
            <person name="Barry K."/>
            <person name="Liu P."/>
            <person name="Grigoriev I."/>
            <person name="Longcore J.E."/>
            <person name="James T.Y."/>
        </authorList>
    </citation>
    <scope>NUCLEOTIDE SEQUENCE</scope>
    <source>
        <strain evidence="2">JEL0318</strain>
    </source>
</reference>